<name>A0A377LZU3_ENTCL</name>
<dbReference type="EMBL" id="UGJB01000004">
    <property type="protein sequence ID" value="STQ11478.1"/>
    <property type="molecule type" value="Genomic_DNA"/>
</dbReference>
<dbReference type="PROSITE" id="PS51688">
    <property type="entry name" value="ICA"/>
    <property type="match status" value="1"/>
</dbReference>
<dbReference type="InterPro" id="IPR030392">
    <property type="entry name" value="S74_ICA"/>
</dbReference>
<evidence type="ECO:0000259" key="1">
    <source>
        <dbReference type="PROSITE" id="PS51688"/>
    </source>
</evidence>
<dbReference type="AlphaFoldDB" id="A0A377LZU3"/>
<organism evidence="2 3">
    <name type="scientific">Enterobacter cloacae</name>
    <dbReference type="NCBI Taxonomy" id="550"/>
    <lineage>
        <taxon>Bacteria</taxon>
        <taxon>Pseudomonadati</taxon>
        <taxon>Pseudomonadota</taxon>
        <taxon>Gammaproteobacteria</taxon>
        <taxon>Enterobacterales</taxon>
        <taxon>Enterobacteriaceae</taxon>
        <taxon>Enterobacter</taxon>
        <taxon>Enterobacter cloacae complex</taxon>
    </lineage>
</organism>
<dbReference type="Gene3D" id="1.10.10.10">
    <property type="entry name" value="Winged helix-like DNA-binding domain superfamily/Winged helix DNA-binding domain"/>
    <property type="match status" value="1"/>
</dbReference>
<proteinExistence type="predicted"/>
<sequence length="134" mass="14926">MCGVVKSVEIRPDSTRTAFPQQTGTLALATSDERLKEVISNQVDGYFERLSALKVVEYHWNDISGASPMAKARVRRGFIAQQVNAVNESYALPPETEDDFWGIDDRAIVADLLLAVLELKEKLAEVTKKLTTEE</sequence>
<dbReference type="Pfam" id="PF13884">
    <property type="entry name" value="Peptidase_S74"/>
    <property type="match status" value="1"/>
</dbReference>
<gene>
    <name evidence="2" type="ORF">NCTC10005_04253</name>
</gene>
<protein>
    <recommendedName>
        <fullName evidence="1">Peptidase S74 domain-containing protein</fullName>
    </recommendedName>
</protein>
<evidence type="ECO:0000313" key="3">
    <source>
        <dbReference type="Proteomes" id="UP000255106"/>
    </source>
</evidence>
<dbReference type="Proteomes" id="UP000255106">
    <property type="component" value="Unassembled WGS sequence"/>
</dbReference>
<accession>A0A377LZU3</accession>
<evidence type="ECO:0000313" key="2">
    <source>
        <dbReference type="EMBL" id="STQ11478.1"/>
    </source>
</evidence>
<feature type="domain" description="Peptidase S74" evidence="1">
    <location>
        <begin position="31"/>
        <end position="130"/>
    </location>
</feature>
<reference evidence="2 3" key="1">
    <citation type="submission" date="2018-06" db="EMBL/GenBank/DDBJ databases">
        <authorList>
            <consortium name="Pathogen Informatics"/>
            <person name="Doyle S."/>
        </authorList>
    </citation>
    <scope>NUCLEOTIDE SEQUENCE [LARGE SCALE GENOMIC DNA]</scope>
    <source>
        <strain evidence="2 3">NCTC10005</strain>
    </source>
</reference>
<dbReference type="InterPro" id="IPR036388">
    <property type="entry name" value="WH-like_DNA-bd_sf"/>
</dbReference>